<dbReference type="PANTHER" id="PTHR43194">
    <property type="entry name" value="HYDROLASE ALPHA/BETA FOLD FAMILY"/>
    <property type="match status" value="1"/>
</dbReference>
<dbReference type="Gene3D" id="3.40.50.1820">
    <property type="entry name" value="alpha/beta hydrolase"/>
    <property type="match status" value="1"/>
</dbReference>
<proteinExistence type="predicted"/>
<dbReference type="InterPro" id="IPR029058">
    <property type="entry name" value="AB_hydrolase_fold"/>
</dbReference>
<dbReference type="RefSeq" id="WP_175193138.1">
    <property type="nucleotide sequence ID" value="NZ_CADIJO010000013.1"/>
</dbReference>
<dbReference type="InterPro" id="IPR050228">
    <property type="entry name" value="Carboxylesterase_BioH"/>
</dbReference>
<evidence type="ECO:0008006" key="3">
    <source>
        <dbReference type="Google" id="ProtNLM"/>
    </source>
</evidence>
<protein>
    <recommendedName>
        <fullName evidence="3">AB hydrolase-1 domain-containing protein</fullName>
    </recommendedName>
</protein>
<dbReference type="SUPFAM" id="SSF53474">
    <property type="entry name" value="alpha/beta-Hydrolases"/>
    <property type="match status" value="1"/>
</dbReference>
<dbReference type="Proteomes" id="UP000494111">
    <property type="component" value="Unassembled WGS sequence"/>
</dbReference>
<dbReference type="AlphaFoldDB" id="A0A6S7AC97"/>
<reference evidence="1 2" key="1">
    <citation type="submission" date="2020-04" db="EMBL/GenBank/DDBJ databases">
        <authorList>
            <person name="De Canck E."/>
        </authorList>
    </citation>
    <scope>NUCLEOTIDE SEQUENCE [LARGE SCALE GENOMIC DNA]</scope>
    <source>
        <strain evidence="1 2">LMG 3458</strain>
    </source>
</reference>
<dbReference type="PANTHER" id="PTHR43194:SF5">
    <property type="entry name" value="PIMELOYL-[ACYL-CARRIER PROTEIN] METHYL ESTER ESTERASE"/>
    <property type="match status" value="1"/>
</dbReference>
<dbReference type="CDD" id="cd12808">
    <property type="entry name" value="Esterase_713_like-1"/>
    <property type="match status" value="1"/>
</dbReference>
<evidence type="ECO:0000313" key="1">
    <source>
        <dbReference type="EMBL" id="CAB3719323.1"/>
    </source>
</evidence>
<sequence length="321" mass="35659">MPCEAIRLKSVGSFFVGGQTATVTGLPVEQRSMVLNGHPREVDPNGEQVYGQMYVQAFRLAQPRHPHPVLLWHGGGMTGCTWEDTPDGRPGWLMRFLQAGYDVLVSDAVERGRSSWARYPEVYGEAPVFRTKREAWLTFRLGPSYEPAPAPRHPFPGQQFPCDSFDRFAKQWVPRWPGHEAMILAAYEALVDQVGPCHLVAHSQGAGFAAEIARRRPRLVQSVVGVEPGGMPAPSPAGPLPRHLHVWGDFIEASGSHWINYRRQADAYLDSIRATTPVSVIDLPAEGVRGNSHLPMMDRNSDDVFERVRAWLESSNPRPGA</sequence>
<evidence type="ECO:0000313" key="2">
    <source>
        <dbReference type="Proteomes" id="UP000494111"/>
    </source>
</evidence>
<dbReference type="EMBL" id="CADIJO010000013">
    <property type="protein sequence ID" value="CAB3719323.1"/>
    <property type="molecule type" value="Genomic_DNA"/>
</dbReference>
<gene>
    <name evidence="1" type="ORF">LMG3458_03811</name>
</gene>
<organism evidence="1 2">
    <name type="scientific">Achromobacter deleyi</name>
    <dbReference type="NCBI Taxonomy" id="1353891"/>
    <lineage>
        <taxon>Bacteria</taxon>
        <taxon>Pseudomonadati</taxon>
        <taxon>Pseudomonadota</taxon>
        <taxon>Betaproteobacteria</taxon>
        <taxon>Burkholderiales</taxon>
        <taxon>Alcaligenaceae</taxon>
        <taxon>Achromobacter</taxon>
    </lineage>
</organism>
<accession>A0A6S7AC97</accession>
<name>A0A6S7AC97_9BURK</name>